<feature type="transmembrane region" description="Helical" evidence="6">
    <location>
        <begin position="261"/>
        <end position="278"/>
    </location>
</feature>
<feature type="transmembrane region" description="Helical" evidence="6">
    <location>
        <begin position="299"/>
        <end position="320"/>
    </location>
</feature>
<accession>A0A2V5LB62</accession>
<dbReference type="Gene3D" id="1.20.1250.20">
    <property type="entry name" value="MFS general substrate transporter like domains"/>
    <property type="match status" value="1"/>
</dbReference>
<evidence type="ECO:0000256" key="1">
    <source>
        <dbReference type="ARBA" id="ARBA00004651"/>
    </source>
</evidence>
<evidence type="ECO:0000256" key="5">
    <source>
        <dbReference type="ARBA" id="ARBA00023136"/>
    </source>
</evidence>
<dbReference type="GO" id="GO:0005886">
    <property type="term" value="C:plasma membrane"/>
    <property type="evidence" value="ECO:0007669"/>
    <property type="project" value="UniProtKB-SubCell"/>
</dbReference>
<feature type="transmembrane region" description="Helical" evidence="6">
    <location>
        <begin position="397"/>
        <end position="423"/>
    </location>
</feature>
<feature type="transmembrane region" description="Helical" evidence="6">
    <location>
        <begin position="477"/>
        <end position="497"/>
    </location>
</feature>
<dbReference type="Gene3D" id="1.20.1720.10">
    <property type="entry name" value="Multidrug resistance protein D"/>
    <property type="match status" value="1"/>
</dbReference>
<reference evidence="8 9" key="1">
    <citation type="submission" date="2018-05" db="EMBL/GenBank/DDBJ databases">
        <title>Genetic diversity of glacier-inhabiting Cryobacterium bacteria in China and description of Cryobacterium mengkeensis sp. nov. and Arthrobacter glacialis sp. nov.</title>
        <authorList>
            <person name="Liu Q."/>
            <person name="Xin Y.-H."/>
        </authorList>
    </citation>
    <scope>NUCLEOTIDE SEQUENCE [LARGE SCALE GENOMIC DNA]</scope>
    <source>
        <strain evidence="8 9">LI2</strain>
    </source>
</reference>
<dbReference type="GO" id="GO:0022857">
    <property type="term" value="F:transmembrane transporter activity"/>
    <property type="evidence" value="ECO:0007669"/>
    <property type="project" value="InterPro"/>
</dbReference>
<comment type="subcellular location">
    <subcellularLocation>
        <location evidence="1">Cell membrane</location>
        <topology evidence="1">Multi-pass membrane protein</topology>
    </subcellularLocation>
</comment>
<dbReference type="PROSITE" id="PS50850">
    <property type="entry name" value="MFS"/>
    <property type="match status" value="1"/>
</dbReference>
<evidence type="ECO:0000256" key="4">
    <source>
        <dbReference type="ARBA" id="ARBA00022989"/>
    </source>
</evidence>
<keyword evidence="5 6" id="KW-0472">Membrane</keyword>
<feature type="transmembrane region" description="Helical" evidence="6">
    <location>
        <begin position="107"/>
        <end position="128"/>
    </location>
</feature>
<evidence type="ECO:0000259" key="7">
    <source>
        <dbReference type="PROSITE" id="PS50850"/>
    </source>
</evidence>
<evidence type="ECO:0000313" key="9">
    <source>
        <dbReference type="Proteomes" id="UP000247832"/>
    </source>
</evidence>
<feature type="domain" description="Major facilitator superfamily (MFS) profile" evidence="7">
    <location>
        <begin position="36"/>
        <end position="501"/>
    </location>
</feature>
<dbReference type="Pfam" id="PF07690">
    <property type="entry name" value="MFS_1"/>
    <property type="match status" value="1"/>
</dbReference>
<evidence type="ECO:0000256" key="3">
    <source>
        <dbReference type="ARBA" id="ARBA00022692"/>
    </source>
</evidence>
<feature type="transmembrane region" description="Helical" evidence="6">
    <location>
        <begin position="233"/>
        <end position="255"/>
    </location>
</feature>
<dbReference type="EMBL" id="QJVD01000004">
    <property type="protein sequence ID" value="PYI68749.1"/>
    <property type="molecule type" value="Genomic_DNA"/>
</dbReference>
<keyword evidence="3 6" id="KW-0812">Transmembrane</keyword>
<evidence type="ECO:0000256" key="6">
    <source>
        <dbReference type="SAM" id="Phobius"/>
    </source>
</evidence>
<proteinExistence type="predicted"/>
<dbReference type="SUPFAM" id="SSF103473">
    <property type="entry name" value="MFS general substrate transporter"/>
    <property type="match status" value="1"/>
</dbReference>
<name>A0A2V5LB62_9MICC</name>
<dbReference type="InterPro" id="IPR020846">
    <property type="entry name" value="MFS_dom"/>
</dbReference>
<feature type="transmembrane region" description="Helical" evidence="6">
    <location>
        <begin position="198"/>
        <end position="221"/>
    </location>
</feature>
<feature type="transmembrane region" description="Helical" evidence="6">
    <location>
        <begin position="444"/>
        <end position="465"/>
    </location>
</feature>
<evidence type="ECO:0000256" key="2">
    <source>
        <dbReference type="ARBA" id="ARBA00022448"/>
    </source>
</evidence>
<keyword evidence="9" id="KW-1185">Reference proteome</keyword>
<feature type="transmembrane region" description="Helical" evidence="6">
    <location>
        <begin position="172"/>
        <end position="192"/>
    </location>
</feature>
<keyword evidence="4 6" id="KW-1133">Transmembrane helix</keyword>
<dbReference type="OrthoDB" id="4484751at2"/>
<keyword evidence="2" id="KW-0813">Transport</keyword>
<dbReference type="InterPro" id="IPR011701">
    <property type="entry name" value="MFS"/>
</dbReference>
<gene>
    <name evidence="8" type="ORF">CVV68_05495</name>
</gene>
<dbReference type="InterPro" id="IPR036259">
    <property type="entry name" value="MFS_trans_sf"/>
</dbReference>
<comment type="caution">
    <text evidence="8">The sequence shown here is derived from an EMBL/GenBank/DDBJ whole genome shotgun (WGS) entry which is preliminary data.</text>
</comment>
<feature type="transmembrane region" description="Helical" evidence="6">
    <location>
        <begin position="372"/>
        <end position="391"/>
    </location>
</feature>
<dbReference type="PANTHER" id="PTHR42718:SF9">
    <property type="entry name" value="MAJOR FACILITATOR SUPERFAMILY MULTIDRUG TRANSPORTER MFSC"/>
    <property type="match status" value="1"/>
</dbReference>
<organism evidence="8 9">
    <name type="scientific">Arthrobacter livingstonensis</name>
    <dbReference type="NCBI Taxonomy" id="670078"/>
    <lineage>
        <taxon>Bacteria</taxon>
        <taxon>Bacillati</taxon>
        <taxon>Actinomycetota</taxon>
        <taxon>Actinomycetes</taxon>
        <taxon>Micrococcales</taxon>
        <taxon>Micrococcaceae</taxon>
        <taxon>Arthrobacter</taxon>
    </lineage>
</organism>
<dbReference type="PANTHER" id="PTHR42718">
    <property type="entry name" value="MAJOR FACILITATOR SUPERFAMILY MULTIDRUG TRANSPORTER MFSC"/>
    <property type="match status" value="1"/>
</dbReference>
<dbReference type="AlphaFoldDB" id="A0A2V5LB62"/>
<protein>
    <submittedName>
        <fullName evidence="8">MFS transporter</fullName>
    </submittedName>
</protein>
<evidence type="ECO:0000313" key="8">
    <source>
        <dbReference type="EMBL" id="PYI68749.1"/>
    </source>
</evidence>
<sequence>MLIKRHCWRYHNLAGRLFVDPSQVRPLRPGLQAGPTAAAVVGFLVLVEITSGVLQGYYTPLLTDIARFLGIHDADVNWFEAAQLMVSALVVPVLAKLGDMVGHRRVLLVSTALTAAASWGVAFAPNFWLFLTAWALQGIYVVWLPLEIALIYSRSHQRPDGAALTRKAAGILVAGLEFGVIVGALAGGFIGGALPGRLWLTLMVPAIAVTLCFFVILIGVPESANRTGGRVDTMGLVLLSLALLLITAGLTFMRINGPGTWWAWAAVVLGLATLVPFTRHELGHKDPMVDIRLLRQPSMWPVQLTAFLFGVSVLGAQAPLSTFARTDPGEVGYGLGASSGLVSILIGVYVLGLLVGALLYPVVTKWTTPRITLMAAAFLVAVGYLLFLPFHGSMEQVLVNMVIAGVGSGALVAALPSAAAAAAPLTQTGMATGLTNATKTVGGAFASCIFGIALAGSALGSLTAGSGSTAAPLAGYMLVWAICGVTALVAAVALYFVPRLAFDATLPAP</sequence>
<dbReference type="Proteomes" id="UP000247832">
    <property type="component" value="Unassembled WGS sequence"/>
</dbReference>
<feature type="transmembrane region" description="Helical" evidence="6">
    <location>
        <begin position="134"/>
        <end position="152"/>
    </location>
</feature>
<feature type="transmembrane region" description="Helical" evidence="6">
    <location>
        <begin position="340"/>
        <end position="360"/>
    </location>
</feature>